<sequence>MLRDFINNGKIVLFLCLTLGLAPYFPEPHILGKIKWLLGGGIGMRAMDWFDVLLHGFPFVLLFRWIILRFKKSRIP</sequence>
<evidence type="ECO:0008006" key="4">
    <source>
        <dbReference type="Google" id="ProtNLM"/>
    </source>
</evidence>
<accession>A0A3B0BXW4</accession>
<evidence type="ECO:0000313" key="2">
    <source>
        <dbReference type="EMBL" id="RKN78355.1"/>
    </source>
</evidence>
<evidence type="ECO:0000313" key="3">
    <source>
        <dbReference type="Proteomes" id="UP000276603"/>
    </source>
</evidence>
<dbReference type="EMBL" id="RBCJ01000004">
    <property type="protein sequence ID" value="RKN78355.1"/>
    <property type="molecule type" value="Genomic_DNA"/>
</dbReference>
<organism evidence="2 3">
    <name type="scientific">Ulvibacterium marinum</name>
    <dbReference type="NCBI Taxonomy" id="2419782"/>
    <lineage>
        <taxon>Bacteria</taxon>
        <taxon>Pseudomonadati</taxon>
        <taxon>Bacteroidota</taxon>
        <taxon>Flavobacteriia</taxon>
        <taxon>Flavobacteriales</taxon>
        <taxon>Flavobacteriaceae</taxon>
        <taxon>Ulvibacterium</taxon>
    </lineage>
</organism>
<dbReference type="Proteomes" id="UP000276603">
    <property type="component" value="Unassembled WGS sequence"/>
</dbReference>
<gene>
    <name evidence="2" type="ORF">D7Z94_19200</name>
</gene>
<feature type="transmembrane region" description="Helical" evidence="1">
    <location>
        <begin position="52"/>
        <end position="70"/>
    </location>
</feature>
<keyword evidence="1" id="KW-1133">Transmembrane helix</keyword>
<evidence type="ECO:0000256" key="1">
    <source>
        <dbReference type="SAM" id="Phobius"/>
    </source>
</evidence>
<dbReference type="AlphaFoldDB" id="A0A3B0BXW4"/>
<comment type="caution">
    <text evidence="2">The sequence shown here is derived from an EMBL/GenBank/DDBJ whole genome shotgun (WGS) entry which is preliminary data.</text>
</comment>
<keyword evidence="3" id="KW-1185">Reference proteome</keyword>
<keyword evidence="1" id="KW-0812">Transmembrane</keyword>
<name>A0A3B0BXW4_9FLAO</name>
<keyword evidence="1" id="KW-0472">Membrane</keyword>
<reference evidence="2 3" key="1">
    <citation type="submission" date="2018-10" db="EMBL/GenBank/DDBJ databases">
        <title>Ulvibacterium marinum gen. nov., sp. nov., a novel marine bacterium of the family Flavobacteriaceae, isolated from a culture of the green alga Ulva prolifera.</title>
        <authorList>
            <person name="Zhang Z."/>
        </authorList>
    </citation>
    <scope>NUCLEOTIDE SEQUENCE [LARGE SCALE GENOMIC DNA]</scope>
    <source>
        <strain evidence="2 3">CCMM003</strain>
    </source>
</reference>
<proteinExistence type="predicted"/>
<dbReference type="OrthoDB" id="1467821at2"/>
<dbReference type="RefSeq" id="WP_120713261.1">
    <property type="nucleotide sequence ID" value="NZ_RBCJ01000004.1"/>
</dbReference>
<protein>
    <recommendedName>
        <fullName evidence="4">RND transporter</fullName>
    </recommendedName>
</protein>